<proteinExistence type="predicted"/>
<reference evidence="2" key="2">
    <citation type="journal article" date="2015" name="Fish Shellfish Immunol.">
        <title>Early steps in the European eel (Anguilla anguilla)-Vibrio vulnificus interaction in the gills: Role of the RtxA13 toxin.</title>
        <authorList>
            <person name="Callol A."/>
            <person name="Pajuelo D."/>
            <person name="Ebbesson L."/>
            <person name="Teles M."/>
            <person name="MacKenzie S."/>
            <person name="Amaro C."/>
        </authorList>
    </citation>
    <scope>NUCLEOTIDE SEQUENCE</scope>
</reference>
<evidence type="ECO:0000256" key="1">
    <source>
        <dbReference type="SAM" id="MobiDB-lite"/>
    </source>
</evidence>
<feature type="region of interest" description="Disordered" evidence="1">
    <location>
        <begin position="1"/>
        <end position="55"/>
    </location>
</feature>
<feature type="compositionally biased region" description="Polar residues" evidence="1">
    <location>
        <begin position="8"/>
        <end position="37"/>
    </location>
</feature>
<name>A0A0E9WJN3_ANGAN</name>
<organism evidence="2">
    <name type="scientific">Anguilla anguilla</name>
    <name type="common">European freshwater eel</name>
    <name type="synonym">Muraena anguilla</name>
    <dbReference type="NCBI Taxonomy" id="7936"/>
    <lineage>
        <taxon>Eukaryota</taxon>
        <taxon>Metazoa</taxon>
        <taxon>Chordata</taxon>
        <taxon>Craniata</taxon>
        <taxon>Vertebrata</taxon>
        <taxon>Euteleostomi</taxon>
        <taxon>Actinopterygii</taxon>
        <taxon>Neopterygii</taxon>
        <taxon>Teleostei</taxon>
        <taxon>Anguilliformes</taxon>
        <taxon>Anguillidae</taxon>
        <taxon>Anguilla</taxon>
    </lineage>
</organism>
<evidence type="ECO:0000313" key="2">
    <source>
        <dbReference type="EMBL" id="JAH90496.1"/>
    </source>
</evidence>
<accession>A0A0E9WJN3</accession>
<protein>
    <submittedName>
        <fullName evidence="2">Uncharacterized protein</fullName>
    </submittedName>
</protein>
<sequence>MAEAGRMNSVQKYLLRSNQMPQNSLDSSSPCSRTMTPNVLPKQPRSFSGIKSERS</sequence>
<dbReference type="EMBL" id="GBXM01018081">
    <property type="protein sequence ID" value="JAH90496.1"/>
    <property type="molecule type" value="Transcribed_RNA"/>
</dbReference>
<reference evidence="2" key="1">
    <citation type="submission" date="2014-11" db="EMBL/GenBank/DDBJ databases">
        <authorList>
            <person name="Amaro Gonzalez C."/>
        </authorList>
    </citation>
    <scope>NUCLEOTIDE SEQUENCE</scope>
</reference>
<dbReference type="AlphaFoldDB" id="A0A0E9WJN3"/>